<dbReference type="STRING" id="6832.A0A553N8Q7"/>
<keyword evidence="3" id="KW-0677">Repeat</keyword>
<evidence type="ECO:0000256" key="3">
    <source>
        <dbReference type="ARBA" id="ARBA00022737"/>
    </source>
</evidence>
<name>A0A553N8Q7_TIGCA</name>
<dbReference type="Proteomes" id="UP000318571">
    <property type="component" value="Chromosome 8"/>
</dbReference>
<evidence type="ECO:0000313" key="6">
    <source>
        <dbReference type="EMBL" id="TRY61821.1"/>
    </source>
</evidence>
<dbReference type="GO" id="GO:0015629">
    <property type="term" value="C:actin cytoskeleton"/>
    <property type="evidence" value="ECO:0007669"/>
    <property type="project" value="TreeGrafter"/>
</dbReference>
<dbReference type="CDD" id="cd11293">
    <property type="entry name" value="gelsolin_S4_like"/>
    <property type="match status" value="1"/>
</dbReference>
<dbReference type="PROSITE" id="PS51089">
    <property type="entry name" value="HP"/>
    <property type="match status" value="1"/>
</dbReference>
<organism evidence="6 7">
    <name type="scientific">Tigriopus californicus</name>
    <name type="common">Marine copepod</name>
    <dbReference type="NCBI Taxonomy" id="6832"/>
    <lineage>
        <taxon>Eukaryota</taxon>
        <taxon>Metazoa</taxon>
        <taxon>Ecdysozoa</taxon>
        <taxon>Arthropoda</taxon>
        <taxon>Crustacea</taxon>
        <taxon>Multicrustacea</taxon>
        <taxon>Hexanauplia</taxon>
        <taxon>Copepoda</taxon>
        <taxon>Harpacticoida</taxon>
        <taxon>Harpacticidae</taxon>
        <taxon>Tigriopus</taxon>
    </lineage>
</organism>
<keyword evidence="2" id="KW-0117">Actin capping</keyword>
<dbReference type="OMA" id="FTIWRIE"/>
<dbReference type="InterPro" id="IPR007122">
    <property type="entry name" value="Villin/Gelsolin"/>
</dbReference>
<proteinExistence type="inferred from homology"/>
<reference evidence="6 7" key="1">
    <citation type="journal article" date="2018" name="Nat. Ecol. Evol.">
        <title>Genomic signatures of mitonuclear coevolution across populations of Tigriopus californicus.</title>
        <authorList>
            <person name="Barreto F.S."/>
            <person name="Watson E.T."/>
            <person name="Lima T.G."/>
            <person name="Willett C.S."/>
            <person name="Edmands S."/>
            <person name="Li W."/>
            <person name="Burton R.S."/>
        </authorList>
    </citation>
    <scope>NUCLEOTIDE SEQUENCE [LARGE SCALE GENOMIC DNA]</scope>
    <source>
        <strain evidence="6 7">San Diego</strain>
    </source>
</reference>
<dbReference type="InterPro" id="IPR007123">
    <property type="entry name" value="Gelsolin-like_dom"/>
</dbReference>
<comment type="similarity">
    <text evidence="1">Belongs to the villin/gelsolin family.</text>
</comment>
<evidence type="ECO:0000256" key="1">
    <source>
        <dbReference type="ARBA" id="ARBA00008418"/>
    </source>
</evidence>
<accession>A0A553N8Q7</accession>
<dbReference type="GO" id="GO:0051014">
    <property type="term" value="P:actin filament severing"/>
    <property type="evidence" value="ECO:0007669"/>
    <property type="project" value="TreeGrafter"/>
</dbReference>
<sequence>MSSSNAFAVTDPAFRSIKSDHTGFFIWRIEQLEVVPVPRDSYGTFFSGDSYIVYTAFERGQAVGAGTKVKLSQGSKLEKHIHFWLGAESTQDEATVAAFKSVELDDLLDGTPIQHREVQGHESGRFLSYFREGVRILQGGVATGLSHVVEDTTPKLFAVKGKRQVVVTQKPKVECFANRTDWHYLTLKLSVVELQLAHKLKEEKGQGEIVILHDGDENKLERDEKSLFESVLPLEKKNELKDTSGEDSDDKEELRLRTELKLYECSDDGGTLKITEIKSGPLLQSDLNRNNTFIVDNGNAGVWVWIGKHASKTERTEAMRNAQGFIQKKGYKAYTPVSRVVDQGEPQEFKSLFKSWKERDATTGFGRTYSGTRGVAKVVQTKFDATTLHQRTDVASETRMVDDGTGVKEVFRVDNFDLVHVQDGMAGKFYSGDCYVILYAYTTGSSDSYLIYFWLGSHSSIDEQGTAALKAVELDDRLGGKPVQIRVIQGKEPPHFLAMFKGTFTILEGGKSSAFDENGQDVSVGSQYLLQVHGRSALTAKAVQVPMKTASLNTNDCFILVDGKEAFLWMGKGSTGDEREVAKIIAGNVNADPDLIYEGQERDTFWNLLGGKGPYLDERVLKDVGEHYSPRLFHGSNASGNFKLEEIYNFSQVDLVMEDVMLLDVGDTIFIWLGSDSNHTERHLCLNSAKEYLESDPVGRDKDIPIVIVKQGYEPPHFIGFFGAWDCNMFSDIEEQLKLLGEPPVFNSPNGVGGGGSYSMSAGGYYDYETLKNAEGLPDGMDMTQKEKYLRDEDFEKVFQMSRDNFENLPGWRQISLKKSLGLF</sequence>
<dbReference type="SMART" id="SM00262">
    <property type="entry name" value="GEL"/>
    <property type="match status" value="5"/>
</dbReference>
<dbReference type="FunFam" id="3.40.20.10:FF:000005">
    <property type="entry name" value="Gelsolin"/>
    <property type="match status" value="1"/>
</dbReference>
<dbReference type="CDD" id="cd11290">
    <property type="entry name" value="gelsolin_S1_like"/>
    <property type="match status" value="1"/>
</dbReference>
<dbReference type="PANTHER" id="PTHR11977:SF57">
    <property type="entry name" value="VILLIN-LIKE PROTEIN QUAIL"/>
    <property type="match status" value="1"/>
</dbReference>
<dbReference type="InterPro" id="IPR029006">
    <property type="entry name" value="ADF-H/Gelsolin-like_dom_sf"/>
</dbReference>
<dbReference type="GO" id="GO:0008154">
    <property type="term" value="P:actin polymerization or depolymerization"/>
    <property type="evidence" value="ECO:0007669"/>
    <property type="project" value="TreeGrafter"/>
</dbReference>
<comment type="caution">
    <text evidence="6">The sequence shown here is derived from an EMBL/GenBank/DDBJ whole genome shotgun (WGS) entry which is preliminary data.</text>
</comment>
<dbReference type="PRINTS" id="PR00597">
    <property type="entry name" value="GELSOLIN"/>
</dbReference>
<dbReference type="InterPro" id="IPR036886">
    <property type="entry name" value="Villin_headpiece_dom_sf"/>
</dbReference>
<dbReference type="PANTHER" id="PTHR11977">
    <property type="entry name" value="VILLIN"/>
    <property type="match status" value="1"/>
</dbReference>
<dbReference type="EMBL" id="VCGU01000459">
    <property type="protein sequence ID" value="TRY61821.1"/>
    <property type="molecule type" value="Genomic_DNA"/>
</dbReference>
<protein>
    <recommendedName>
        <fullName evidence="5">HP domain-containing protein</fullName>
    </recommendedName>
</protein>
<dbReference type="SUPFAM" id="SSF47050">
    <property type="entry name" value="VHP, Villin headpiece domain"/>
    <property type="match status" value="1"/>
</dbReference>
<dbReference type="SUPFAM" id="SSF55753">
    <property type="entry name" value="Actin depolymerizing proteins"/>
    <property type="match status" value="5"/>
</dbReference>
<evidence type="ECO:0000259" key="5">
    <source>
        <dbReference type="PROSITE" id="PS51089"/>
    </source>
</evidence>
<feature type="domain" description="HP" evidence="5">
    <location>
        <begin position="760"/>
        <end position="824"/>
    </location>
</feature>
<dbReference type="CDD" id="cd11291">
    <property type="entry name" value="gelsolin_S6_like"/>
    <property type="match status" value="1"/>
</dbReference>
<dbReference type="AlphaFoldDB" id="A0A553N8Q7"/>
<dbReference type="CDD" id="cd11292">
    <property type="entry name" value="gelsolin_S3_like"/>
    <property type="match status" value="1"/>
</dbReference>
<gene>
    <name evidence="6" type="ORF">TCAL_04385</name>
</gene>
<evidence type="ECO:0000313" key="7">
    <source>
        <dbReference type="Proteomes" id="UP000318571"/>
    </source>
</evidence>
<dbReference type="Gene3D" id="1.10.950.10">
    <property type="entry name" value="Villin headpiece domain"/>
    <property type="match status" value="1"/>
</dbReference>
<dbReference type="FunFam" id="3.40.20.10:FF:000001">
    <property type="entry name" value="Gelsolin"/>
    <property type="match status" value="1"/>
</dbReference>
<dbReference type="GO" id="GO:0051016">
    <property type="term" value="P:barbed-end actin filament capping"/>
    <property type="evidence" value="ECO:0007669"/>
    <property type="project" value="TreeGrafter"/>
</dbReference>
<dbReference type="GO" id="GO:0005737">
    <property type="term" value="C:cytoplasm"/>
    <property type="evidence" value="ECO:0007669"/>
    <property type="project" value="TreeGrafter"/>
</dbReference>
<dbReference type="Gene3D" id="3.40.20.10">
    <property type="entry name" value="Severin"/>
    <property type="match status" value="5"/>
</dbReference>
<keyword evidence="7" id="KW-1185">Reference proteome</keyword>
<dbReference type="SMART" id="SM00153">
    <property type="entry name" value="VHP"/>
    <property type="match status" value="1"/>
</dbReference>
<dbReference type="CDD" id="cd11288">
    <property type="entry name" value="gelsolin_S5_like"/>
    <property type="match status" value="1"/>
</dbReference>
<dbReference type="Pfam" id="PF00626">
    <property type="entry name" value="Gelsolin"/>
    <property type="match status" value="5"/>
</dbReference>
<dbReference type="Pfam" id="PF02209">
    <property type="entry name" value="VHP"/>
    <property type="match status" value="1"/>
</dbReference>
<dbReference type="GO" id="GO:0005546">
    <property type="term" value="F:phosphatidylinositol-4,5-bisphosphate binding"/>
    <property type="evidence" value="ECO:0007669"/>
    <property type="project" value="TreeGrafter"/>
</dbReference>
<evidence type="ECO:0000256" key="4">
    <source>
        <dbReference type="ARBA" id="ARBA00023203"/>
    </source>
</evidence>
<evidence type="ECO:0000256" key="2">
    <source>
        <dbReference type="ARBA" id="ARBA00022467"/>
    </source>
</evidence>
<dbReference type="InterPro" id="IPR003128">
    <property type="entry name" value="Villin_headpiece"/>
</dbReference>
<dbReference type="GO" id="GO:0051015">
    <property type="term" value="F:actin filament binding"/>
    <property type="evidence" value="ECO:0007669"/>
    <property type="project" value="InterPro"/>
</dbReference>
<keyword evidence="4" id="KW-0009">Actin-binding</keyword>